<proteinExistence type="predicted"/>
<gene>
    <name evidence="1" type="ORF">VL20_5260</name>
</gene>
<reference evidence="1 2" key="1">
    <citation type="journal article" date="2016" name="Stand. Genomic Sci.">
        <title>Complete genome sequence and genomic characterization of Microcystis panniformis FACHB 1757 by third-generation sequencing.</title>
        <authorList>
            <person name="Zhang J.Y."/>
            <person name="Guan R."/>
            <person name="Zhang H.J."/>
            <person name="Li H."/>
            <person name="Xiao P."/>
            <person name="Yu G.L."/>
            <person name="Du L."/>
            <person name="Cao D.M."/>
            <person name="Zhu B.C."/>
            <person name="Li R.H."/>
            <person name="Lu Z.H."/>
        </authorList>
    </citation>
    <scope>NUCLEOTIDE SEQUENCE [LARGE SCALE GENOMIC DNA]</scope>
    <source>
        <strain evidence="1 2">FACHB-1757</strain>
    </source>
</reference>
<sequence length="77" mass="8917">MLQSVKGIYRQGKIELLETPNNLEESSVIITFLEDKPIQKYPKLMCFGMFTGDYQSTEEDFSFAEFQGDADDHLDWS</sequence>
<accession>A0A0K1S7U2</accession>
<dbReference type="GeneID" id="66708404"/>
<evidence type="ECO:0000313" key="1">
    <source>
        <dbReference type="EMBL" id="AKV70105.1"/>
    </source>
</evidence>
<name>A0A0K1S7U2_9CHRO</name>
<organism evidence="1 2">
    <name type="scientific">Microcystis panniformis FACHB-1757</name>
    <dbReference type="NCBI Taxonomy" id="1638788"/>
    <lineage>
        <taxon>Bacteria</taxon>
        <taxon>Bacillati</taxon>
        <taxon>Cyanobacteriota</taxon>
        <taxon>Cyanophyceae</taxon>
        <taxon>Oscillatoriophycideae</taxon>
        <taxon>Chroococcales</taxon>
        <taxon>Microcystaceae</taxon>
        <taxon>Microcystis</taxon>
    </lineage>
</organism>
<dbReference type="PATRIC" id="fig|1638788.3.peg.5305"/>
<dbReference type="Proteomes" id="UP000068167">
    <property type="component" value="Chromosome"/>
</dbReference>
<dbReference type="RefSeq" id="WP_002763254.1">
    <property type="nucleotide sequence ID" value="NZ_CP011339.1"/>
</dbReference>
<evidence type="ECO:0000313" key="2">
    <source>
        <dbReference type="Proteomes" id="UP000068167"/>
    </source>
</evidence>
<dbReference type="AlphaFoldDB" id="A0A0K1S7U2"/>
<protein>
    <submittedName>
        <fullName evidence="1">Uncharacterized protein</fullName>
    </submittedName>
</protein>
<dbReference type="EMBL" id="CP011339">
    <property type="protein sequence ID" value="AKV70105.1"/>
    <property type="molecule type" value="Genomic_DNA"/>
</dbReference>
<dbReference type="KEGG" id="mpk:VL20_5260"/>
<keyword evidence="2" id="KW-1185">Reference proteome</keyword>